<protein>
    <submittedName>
        <fullName evidence="2">Uncharacterized protein</fullName>
    </submittedName>
</protein>
<dbReference type="Proteomes" id="UP000799118">
    <property type="component" value="Unassembled WGS sequence"/>
</dbReference>
<feature type="region of interest" description="Disordered" evidence="1">
    <location>
        <begin position="438"/>
        <end position="464"/>
    </location>
</feature>
<name>A0A6A4HH40_9AGAR</name>
<keyword evidence="3" id="KW-1185">Reference proteome</keyword>
<evidence type="ECO:0000313" key="3">
    <source>
        <dbReference type="Proteomes" id="UP000799118"/>
    </source>
</evidence>
<dbReference type="AlphaFoldDB" id="A0A6A4HH40"/>
<dbReference type="OrthoDB" id="1886636at2759"/>
<reference evidence="2" key="1">
    <citation type="journal article" date="2019" name="Environ. Microbiol.">
        <title>Fungal ecological strategies reflected in gene transcription - a case study of two litter decomposers.</title>
        <authorList>
            <person name="Barbi F."/>
            <person name="Kohler A."/>
            <person name="Barry K."/>
            <person name="Baskaran P."/>
            <person name="Daum C."/>
            <person name="Fauchery L."/>
            <person name="Ihrmark K."/>
            <person name="Kuo A."/>
            <person name="LaButti K."/>
            <person name="Lipzen A."/>
            <person name="Morin E."/>
            <person name="Grigoriev I.V."/>
            <person name="Henrissat B."/>
            <person name="Lindahl B."/>
            <person name="Martin F."/>
        </authorList>
    </citation>
    <scope>NUCLEOTIDE SEQUENCE</scope>
    <source>
        <strain evidence="2">JB14</strain>
    </source>
</reference>
<dbReference type="EMBL" id="ML769504">
    <property type="protein sequence ID" value="KAE9396990.1"/>
    <property type="molecule type" value="Genomic_DNA"/>
</dbReference>
<gene>
    <name evidence="2" type="ORF">BT96DRAFT_1038174</name>
</gene>
<proteinExistence type="predicted"/>
<evidence type="ECO:0000256" key="1">
    <source>
        <dbReference type="SAM" id="MobiDB-lite"/>
    </source>
</evidence>
<organism evidence="2 3">
    <name type="scientific">Gymnopus androsaceus JB14</name>
    <dbReference type="NCBI Taxonomy" id="1447944"/>
    <lineage>
        <taxon>Eukaryota</taxon>
        <taxon>Fungi</taxon>
        <taxon>Dikarya</taxon>
        <taxon>Basidiomycota</taxon>
        <taxon>Agaricomycotina</taxon>
        <taxon>Agaricomycetes</taxon>
        <taxon>Agaricomycetidae</taxon>
        <taxon>Agaricales</taxon>
        <taxon>Marasmiineae</taxon>
        <taxon>Omphalotaceae</taxon>
        <taxon>Gymnopus</taxon>
    </lineage>
</organism>
<accession>A0A6A4HH40</accession>
<sequence>MNNFVKADVQLSPYSSLLSVLTNLSMSFFEFQIENPALANSICSPTSSIKDRQPDPIVTPVGSLAYDRNHGYSLEWNSMTEMEAWLNEEEESRLVEYVVKEKPSPTTNNWLTKTVYVCGRQLSGRKKNYLKKHTWSRKVECKKTGCSSRLIMKTYPGTSTILGHYKVEHSHPLGVKMPVIHMIEAETIRLASQDGMSVLKWVKDLRSQGHFVHLKTKSDPVPQGTQIEKDSFILIVQTRYQKECWQKWADNRLACIDATHNTIHYSGMRTSEVMHFVTLHYLELWELLKKWIRVAIKAEFDAYWEKIKLLAPPSLIVYFEKHWLNTPGLLSIDKTRTSLFYVTQICLLKCVNLEVKEHNAIEKRAESIPASAITPEKLEDGTQSPTAFNVQSQSDSELSHVIEELEHFDKTFLPPRKKVAPNQGSWRETADVIGVEVKGSKKRKHTDAYAGGEQSGSSAKPDAKVSLRSKVTKISQAVPVQLLQIPATAVPSVPQTFNISISMTQQHSAAFCMQP</sequence>
<evidence type="ECO:0000313" key="2">
    <source>
        <dbReference type="EMBL" id="KAE9396990.1"/>
    </source>
</evidence>